<evidence type="ECO:0000259" key="1">
    <source>
        <dbReference type="Pfam" id="PF01852"/>
    </source>
</evidence>
<reference evidence="2" key="1">
    <citation type="submission" date="2022-07" db="EMBL/GenBank/DDBJ databases">
        <title>Genome analysis of Parmales, a sister group of diatoms, reveals the evolutionary specialization of diatoms from phago-mixotrophs to photoautotrophs.</title>
        <authorList>
            <person name="Ban H."/>
            <person name="Sato S."/>
            <person name="Yoshikawa S."/>
            <person name="Kazumasa Y."/>
            <person name="Nakamura Y."/>
            <person name="Ichinomiya M."/>
            <person name="Saitoh K."/>
            <person name="Sato N."/>
            <person name="Blanc-Mathieu R."/>
            <person name="Endo H."/>
            <person name="Kuwata A."/>
            <person name="Ogata H."/>
        </authorList>
    </citation>
    <scope>NUCLEOTIDE SEQUENCE</scope>
</reference>
<dbReference type="EMBL" id="BRXZ01001633">
    <property type="protein sequence ID" value="GMH75577.1"/>
    <property type="molecule type" value="Genomic_DNA"/>
</dbReference>
<dbReference type="Proteomes" id="UP001165082">
    <property type="component" value="Unassembled WGS sequence"/>
</dbReference>
<organism evidence="2 3">
    <name type="scientific">Triparma retinervis</name>
    <dbReference type="NCBI Taxonomy" id="2557542"/>
    <lineage>
        <taxon>Eukaryota</taxon>
        <taxon>Sar</taxon>
        <taxon>Stramenopiles</taxon>
        <taxon>Ochrophyta</taxon>
        <taxon>Bolidophyceae</taxon>
        <taxon>Parmales</taxon>
        <taxon>Triparmaceae</taxon>
        <taxon>Triparma</taxon>
    </lineage>
</organism>
<sequence>MQKREIASNSQITVSLFDSVFPPTIKVVLDIPAPIEYVEYYVDPDHWSETQHIQDPFFANWEVLHDLGPISSKSSTLSSPSPPVSTLIGRRTTKRLLTFGRRDLIFACFKESLPSLNSTRFAALSIDHPSHPPVDPDTPYTRAFQDLMITATSTSTSVTRVECLMKVDLGGNIPKWIFKKTVGQTGLMAFKAISKKAVESFKRGRMVTK</sequence>
<proteinExistence type="predicted"/>
<dbReference type="Gene3D" id="3.30.530.20">
    <property type="match status" value="1"/>
</dbReference>
<protein>
    <recommendedName>
        <fullName evidence="1">START domain-containing protein</fullName>
    </recommendedName>
</protein>
<dbReference type="SUPFAM" id="SSF55961">
    <property type="entry name" value="Bet v1-like"/>
    <property type="match status" value="1"/>
</dbReference>
<dbReference type="OrthoDB" id="197616at2759"/>
<name>A0A9W7AU69_9STRA</name>
<dbReference type="Pfam" id="PF01852">
    <property type="entry name" value="START"/>
    <property type="match status" value="1"/>
</dbReference>
<evidence type="ECO:0000313" key="3">
    <source>
        <dbReference type="Proteomes" id="UP001165082"/>
    </source>
</evidence>
<evidence type="ECO:0000313" key="2">
    <source>
        <dbReference type="EMBL" id="GMH75577.1"/>
    </source>
</evidence>
<gene>
    <name evidence="2" type="ORF">TrRE_jg12987</name>
</gene>
<dbReference type="GO" id="GO:0008289">
    <property type="term" value="F:lipid binding"/>
    <property type="evidence" value="ECO:0007669"/>
    <property type="project" value="InterPro"/>
</dbReference>
<keyword evidence="3" id="KW-1185">Reference proteome</keyword>
<feature type="domain" description="START" evidence="1">
    <location>
        <begin position="123"/>
        <end position="199"/>
    </location>
</feature>
<accession>A0A9W7AU69</accession>
<dbReference type="AlphaFoldDB" id="A0A9W7AU69"/>
<dbReference type="InterPro" id="IPR023393">
    <property type="entry name" value="START-like_dom_sf"/>
</dbReference>
<comment type="caution">
    <text evidence="2">The sequence shown here is derived from an EMBL/GenBank/DDBJ whole genome shotgun (WGS) entry which is preliminary data.</text>
</comment>
<dbReference type="InterPro" id="IPR002913">
    <property type="entry name" value="START_lipid-bd_dom"/>
</dbReference>